<dbReference type="InterPro" id="IPR016163">
    <property type="entry name" value="Ald_DH_C"/>
</dbReference>
<proteinExistence type="inferred from homology"/>
<gene>
    <name evidence="5" type="ORF">DXH47_09585</name>
</gene>
<protein>
    <submittedName>
        <fullName evidence="5">NAD-dependent succinate-semialdehyde dehydrogenase</fullName>
    </submittedName>
</protein>
<dbReference type="AlphaFoldDB" id="A0A4Q0VFU1"/>
<dbReference type="OrthoDB" id="9762913at2"/>
<dbReference type="SUPFAM" id="SSF53720">
    <property type="entry name" value="ALDH-like"/>
    <property type="match status" value="1"/>
</dbReference>
<evidence type="ECO:0000256" key="1">
    <source>
        <dbReference type="ARBA" id="ARBA00009986"/>
    </source>
</evidence>
<keyword evidence="2" id="KW-0521">NADP</keyword>
<dbReference type="Proteomes" id="UP000290602">
    <property type="component" value="Unassembled WGS sequence"/>
</dbReference>
<dbReference type="InterPro" id="IPR016161">
    <property type="entry name" value="Ald_DH/histidinol_DH"/>
</dbReference>
<comment type="similarity">
    <text evidence="1">Belongs to the aldehyde dehydrogenase family.</text>
</comment>
<sequence>MAYQTINPYTNELVKEYPFATDDEIEEALSKTYALYKKWRNDPVSTRTPVLHKLAQILRDEKDHFAKIMTVDMGKLYVESQGEVLLCADIAEYYADHAEEFLRPRQIASIAGDAQLENHPLGVLLAVEPWNFPFYQIMRIFAPNFAIGDPIILKHAAITPGSALAFEDAVRRAGAPDGSLVNLFLNYDQVSDVIADKRLQGVALTGSERGGTSVASEAGKNLKKSTMELGGIDAFIVAHDADMDAVNDIAPRARLYNAGQVCTSSKRFIVTENHYDEFLAELKKSFAAVKLGDPMDPNTTLAPMNSKKAKEKLQKQVDDAVAGGATLAFEHDPVDSDGQFFLPTILTDIKKDNPMYGKEMFGPVAQVYKVKDDDEAVELANDADYGLGGIVFAGTAEHGAELASRIETGQVYVNTFFSSLPELEFGGVKNSGYGRELGQTGLTSFVNQELVVKRDKPNTNEFGGLVLPFHLHEN</sequence>
<reference evidence="5 6" key="1">
    <citation type="submission" date="2018-08" db="EMBL/GenBank/DDBJ databases">
        <title>Lactobacillus suantsai sp. nov., isolated from traditional fermented suan-tsai in Taiwan.</title>
        <authorList>
            <person name="Huang C.-H."/>
        </authorList>
    </citation>
    <scope>NUCLEOTIDE SEQUENCE [LARGE SCALE GENOMIC DNA]</scope>
    <source>
        <strain evidence="5 6">BCRC 12945</strain>
    </source>
</reference>
<dbReference type="Pfam" id="PF00171">
    <property type="entry name" value="Aldedh"/>
    <property type="match status" value="1"/>
</dbReference>
<dbReference type="InterPro" id="IPR047110">
    <property type="entry name" value="GABD/Sad-like"/>
</dbReference>
<evidence type="ECO:0000313" key="6">
    <source>
        <dbReference type="Proteomes" id="UP000290602"/>
    </source>
</evidence>
<keyword evidence="3" id="KW-0560">Oxidoreductase</keyword>
<feature type="domain" description="Aldehyde dehydrogenase" evidence="4">
    <location>
        <begin position="3"/>
        <end position="448"/>
    </location>
</feature>
<evidence type="ECO:0000256" key="3">
    <source>
        <dbReference type="ARBA" id="ARBA00023002"/>
    </source>
</evidence>
<dbReference type="RefSeq" id="WP_129033103.1">
    <property type="nucleotide sequence ID" value="NZ_CP059603.1"/>
</dbReference>
<dbReference type="PANTHER" id="PTHR43217">
    <property type="entry name" value="SUCCINATE SEMIALDEHYDE DEHYDROGENASE [NAD(P)+] SAD"/>
    <property type="match status" value="1"/>
</dbReference>
<dbReference type="Gene3D" id="3.40.309.10">
    <property type="entry name" value="Aldehyde Dehydrogenase, Chain A, domain 2"/>
    <property type="match status" value="1"/>
</dbReference>
<dbReference type="CDD" id="cd07100">
    <property type="entry name" value="ALDH_SSADH1_GabD1"/>
    <property type="match status" value="1"/>
</dbReference>
<dbReference type="InterPro" id="IPR044148">
    <property type="entry name" value="ALDH_GabD1-like"/>
</dbReference>
<accession>A0A4Q0VFU1</accession>
<dbReference type="InterPro" id="IPR015590">
    <property type="entry name" value="Aldehyde_DH_dom"/>
</dbReference>
<dbReference type="InterPro" id="IPR016162">
    <property type="entry name" value="Ald_DH_N"/>
</dbReference>
<comment type="caution">
    <text evidence="5">The sequence shown here is derived from an EMBL/GenBank/DDBJ whole genome shotgun (WGS) entry which is preliminary data.</text>
</comment>
<dbReference type="GO" id="GO:0004777">
    <property type="term" value="F:succinate-semialdehyde dehydrogenase (NAD+) activity"/>
    <property type="evidence" value="ECO:0007669"/>
    <property type="project" value="TreeGrafter"/>
</dbReference>
<keyword evidence="6" id="KW-1185">Reference proteome</keyword>
<dbReference type="FunFam" id="3.40.605.10:FF:000012">
    <property type="entry name" value="NAD-dependent succinate-semialdehyde dehydrogenase"/>
    <property type="match status" value="1"/>
</dbReference>
<dbReference type="PANTHER" id="PTHR43217:SF2">
    <property type="entry name" value="SUCCINATE-SEMIALDEHYDE DEHYDROGENASE [NADP(+)]"/>
    <property type="match status" value="1"/>
</dbReference>
<dbReference type="FunFam" id="3.40.309.10:FF:000009">
    <property type="entry name" value="Aldehyde dehydrogenase A"/>
    <property type="match status" value="1"/>
</dbReference>
<evidence type="ECO:0000259" key="4">
    <source>
        <dbReference type="Pfam" id="PF00171"/>
    </source>
</evidence>
<evidence type="ECO:0000256" key="2">
    <source>
        <dbReference type="ARBA" id="ARBA00022857"/>
    </source>
</evidence>
<organism evidence="5 6">
    <name type="scientific">Levilactobacillus suantsaii</name>
    <dbReference type="NCBI Taxonomy" id="2292255"/>
    <lineage>
        <taxon>Bacteria</taxon>
        <taxon>Bacillati</taxon>
        <taxon>Bacillota</taxon>
        <taxon>Bacilli</taxon>
        <taxon>Lactobacillales</taxon>
        <taxon>Lactobacillaceae</taxon>
        <taxon>Levilactobacillus</taxon>
    </lineage>
</organism>
<name>A0A4Q0VFU1_9LACO</name>
<dbReference type="Gene3D" id="3.40.605.10">
    <property type="entry name" value="Aldehyde Dehydrogenase, Chain A, domain 1"/>
    <property type="match status" value="1"/>
</dbReference>
<dbReference type="GO" id="GO:0004030">
    <property type="term" value="F:aldehyde dehydrogenase [NAD(P)+] activity"/>
    <property type="evidence" value="ECO:0007669"/>
    <property type="project" value="InterPro"/>
</dbReference>
<evidence type="ECO:0000313" key="5">
    <source>
        <dbReference type="EMBL" id="RXI77096.1"/>
    </source>
</evidence>
<dbReference type="EMBL" id="QXIL01000023">
    <property type="protein sequence ID" value="RXI77096.1"/>
    <property type="molecule type" value="Genomic_DNA"/>
</dbReference>